<feature type="region of interest" description="Disordered" evidence="1">
    <location>
        <begin position="231"/>
        <end position="266"/>
    </location>
</feature>
<dbReference type="EMBL" id="JWZX01002538">
    <property type="protein sequence ID" value="KOO28620.1"/>
    <property type="molecule type" value="Genomic_DNA"/>
</dbReference>
<keyword evidence="3" id="KW-1185">Reference proteome</keyword>
<proteinExistence type="predicted"/>
<gene>
    <name evidence="2" type="ORF">Ctob_014418</name>
</gene>
<evidence type="ECO:0000313" key="2">
    <source>
        <dbReference type="EMBL" id="KOO28620.1"/>
    </source>
</evidence>
<name>A0A0M0JQ54_9EUKA</name>
<reference evidence="3" key="1">
    <citation type="journal article" date="2015" name="PLoS Genet.">
        <title>Genome Sequence and Transcriptome Analyses of Chrysochromulina tobin: Metabolic Tools for Enhanced Algal Fitness in the Prominent Order Prymnesiales (Haptophyceae).</title>
        <authorList>
            <person name="Hovde B.T."/>
            <person name="Deodato C.R."/>
            <person name="Hunsperger H.M."/>
            <person name="Ryken S.A."/>
            <person name="Yost W."/>
            <person name="Jha R.K."/>
            <person name="Patterson J."/>
            <person name="Monnat R.J. Jr."/>
            <person name="Barlow S.B."/>
            <person name="Starkenburg S.R."/>
            <person name="Cattolico R.A."/>
        </authorList>
    </citation>
    <scope>NUCLEOTIDE SEQUENCE</scope>
    <source>
        <strain evidence="3">CCMP291</strain>
    </source>
</reference>
<accession>A0A0M0JQ54</accession>
<evidence type="ECO:0000256" key="1">
    <source>
        <dbReference type="SAM" id="MobiDB-lite"/>
    </source>
</evidence>
<dbReference type="AlphaFoldDB" id="A0A0M0JQ54"/>
<evidence type="ECO:0000313" key="3">
    <source>
        <dbReference type="Proteomes" id="UP000037460"/>
    </source>
</evidence>
<dbReference type="Proteomes" id="UP000037460">
    <property type="component" value="Unassembled WGS sequence"/>
</dbReference>
<sequence>MGLRSPPGDYRTGVDTDTFTDWDRIRCRDGQLFVTGWYRRYTPQECARLCSRISDFYGRDCTHFSRQWVNTEIEEHNDHCGRDGDSGIRSDVAPFGEFGSAGVGTGRFHNGQYRFRGQCSFYHSENDECCASKAAWTEAGGNTSSTYCQDRYGERADNWDNKFRSWRLKNNTFTPTGAWPVTSRGRQLLSEMRLEELDPDVHLHVHKFIMPNGSTFWAVEEELLISGQFGTRGETVPDEEGNDDEQFQRQSPSPMPENALQEDQTAMSEASWSTRLHWWQAIRRIWALIRPW</sequence>
<organism evidence="2 3">
    <name type="scientific">Chrysochromulina tobinii</name>
    <dbReference type="NCBI Taxonomy" id="1460289"/>
    <lineage>
        <taxon>Eukaryota</taxon>
        <taxon>Haptista</taxon>
        <taxon>Haptophyta</taxon>
        <taxon>Prymnesiophyceae</taxon>
        <taxon>Prymnesiales</taxon>
        <taxon>Chrysochromulinaceae</taxon>
        <taxon>Chrysochromulina</taxon>
    </lineage>
</organism>
<comment type="caution">
    <text evidence="2">The sequence shown here is derived from an EMBL/GenBank/DDBJ whole genome shotgun (WGS) entry which is preliminary data.</text>
</comment>
<feature type="compositionally biased region" description="Acidic residues" evidence="1">
    <location>
        <begin position="236"/>
        <end position="245"/>
    </location>
</feature>
<protein>
    <submittedName>
        <fullName evidence="2">Uncharacterized protein</fullName>
    </submittedName>
</protein>